<dbReference type="EMBL" id="NBSH01000002">
    <property type="protein sequence ID" value="ORX39895.1"/>
    <property type="molecule type" value="Genomic_DNA"/>
</dbReference>
<dbReference type="GO" id="GO:0000795">
    <property type="term" value="C:synaptonemal complex"/>
    <property type="evidence" value="ECO:0007669"/>
    <property type="project" value="InterPro"/>
</dbReference>
<dbReference type="InterPro" id="IPR042448">
    <property type="entry name" value="CCNB1IP1"/>
</dbReference>
<comment type="caution">
    <text evidence="1">The sequence shown here is derived from an EMBL/GenBank/DDBJ whole genome shotgun (WGS) entry which is preliminary data.</text>
</comment>
<dbReference type="PANTHER" id="PTHR14305">
    <property type="entry name" value="E3 UBIQUITIN-PROTEIN LIGASE CCNB1IP1"/>
    <property type="match status" value="1"/>
</dbReference>
<dbReference type="PANTHER" id="PTHR14305:SF0">
    <property type="entry name" value="E3 UBIQUITIN-PROTEIN LIGASE CCNB1IP1"/>
    <property type="match status" value="1"/>
</dbReference>
<protein>
    <submittedName>
        <fullName evidence="1">Uncharacterized protein</fullName>
    </submittedName>
</protein>
<evidence type="ECO:0000313" key="2">
    <source>
        <dbReference type="Proteomes" id="UP000193218"/>
    </source>
</evidence>
<dbReference type="InParanoid" id="A0A1Y1URW6"/>
<dbReference type="Proteomes" id="UP000193218">
    <property type="component" value="Unassembled WGS sequence"/>
</dbReference>
<dbReference type="GO" id="GO:0061630">
    <property type="term" value="F:ubiquitin protein ligase activity"/>
    <property type="evidence" value="ECO:0007669"/>
    <property type="project" value="InterPro"/>
</dbReference>
<reference evidence="1 2" key="1">
    <citation type="submission" date="2017-03" db="EMBL/GenBank/DDBJ databases">
        <title>Widespread Adenine N6-methylation of Active Genes in Fungi.</title>
        <authorList>
            <consortium name="DOE Joint Genome Institute"/>
            <person name="Mondo S.J."/>
            <person name="Dannebaum R.O."/>
            <person name="Kuo R.C."/>
            <person name="Louie K.B."/>
            <person name="Bewick A.J."/>
            <person name="Labutti K."/>
            <person name="Haridas S."/>
            <person name="Kuo A."/>
            <person name="Salamov A."/>
            <person name="Ahrendt S.R."/>
            <person name="Lau R."/>
            <person name="Bowen B.P."/>
            <person name="Lipzen A."/>
            <person name="Sullivan W."/>
            <person name="Andreopoulos W.B."/>
            <person name="Clum A."/>
            <person name="Lindquist E."/>
            <person name="Daum C."/>
            <person name="Northen T.R."/>
            <person name="Ramamoorthy G."/>
            <person name="Schmitz R.J."/>
            <person name="Gryganskyi A."/>
            <person name="Culley D."/>
            <person name="Magnuson J."/>
            <person name="James T.Y."/>
            <person name="O'Malley M.A."/>
            <person name="Stajich J.E."/>
            <person name="Spatafora J.W."/>
            <person name="Visel A."/>
            <person name="Grigoriev I.V."/>
        </authorList>
    </citation>
    <scope>NUCLEOTIDE SEQUENCE [LARGE SCALE GENOMIC DNA]</scope>
    <source>
        <strain evidence="1 2">NRRL Y-17943</strain>
    </source>
</reference>
<dbReference type="GO" id="GO:0007131">
    <property type="term" value="P:reciprocal meiotic recombination"/>
    <property type="evidence" value="ECO:0007669"/>
    <property type="project" value="InterPro"/>
</dbReference>
<keyword evidence="2" id="KW-1185">Reference proteome</keyword>
<accession>A0A1Y1URW6</accession>
<name>A0A1Y1URW6_9TREE</name>
<dbReference type="STRING" id="4999.A0A1Y1URW6"/>
<dbReference type="RefSeq" id="XP_021873680.1">
    <property type="nucleotide sequence ID" value="XM_022017853.1"/>
</dbReference>
<proteinExistence type="predicted"/>
<evidence type="ECO:0000313" key="1">
    <source>
        <dbReference type="EMBL" id="ORX39895.1"/>
    </source>
</evidence>
<dbReference type="OrthoDB" id="441210at2759"/>
<organism evidence="1 2">
    <name type="scientific">Kockovaella imperatae</name>
    <dbReference type="NCBI Taxonomy" id="4999"/>
    <lineage>
        <taxon>Eukaryota</taxon>
        <taxon>Fungi</taxon>
        <taxon>Dikarya</taxon>
        <taxon>Basidiomycota</taxon>
        <taxon>Agaricomycotina</taxon>
        <taxon>Tremellomycetes</taxon>
        <taxon>Tremellales</taxon>
        <taxon>Cuniculitremaceae</taxon>
        <taxon>Kockovaella</taxon>
    </lineage>
</organism>
<dbReference type="GeneID" id="33559662"/>
<gene>
    <name evidence="1" type="ORF">BD324DRAFT_648515</name>
</gene>
<dbReference type="AlphaFoldDB" id="A0A1Y1URW6"/>
<sequence length="76" mass="8231">MTLLSSPQATLLDPDDAYRSTVLAGLSPATVLDIAAHAMSFWTYQTNQETAYQALLNKKKDAKLAAMDETLRKGGT</sequence>